<proteinExistence type="predicted"/>
<protein>
    <submittedName>
        <fullName evidence="2">Uncharacterized protein</fullName>
    </submittedName>
</protein>
<keyword evidence="3" id="KW-1185">Reference proteome</keyword>
<organism evidence="2 3">
    <name type="scientific">Plasmodium gonderi</name>
    <dbReference type="NCBI Taxonomy" id="77519"/>
    <lineage>
        <taxon>Eukaryota</taxon>
        <taxon>Sar</taxon>
        <taxon>Alveolata</taxon>
        <taxon>Apicomplexa</taxon>
        <taxon>Aconoidasida</taxon>
        <taxon>Haemosporida</taxon>
        <taxon>Plasmodiidae</taxon>
        <taxon>Plasmodium</taxon>
        <taxon>Plasmodium (Plasmodium)</taxon>
    </lineage>
</organism>
<evidence type="ECO:0000313" key="3">
    <source>
        <dbReference type="Proteomes" id="UP000195521"/>
    </source>
</evidence>
<dbReference type="Proteomes" id="UP000195521">
    <property type="component" value="Unassembled WGS sequence"/>
</dbReference>
<dbReference type="OMA" id="CDCSNPS"/>
<dbReference type="GeneID" id="39749348"/>
<name>A0A1Y1JJI3_PLAGO</name>
<evidence type="ECO:0000313" key="2">
    <source>
        <dbReference type="EMBL" id="GAW82611.1"/>
    </source>
</evidence>
<keyword evidence="1" id="KW-0732">Signal</keyword>
<evidence type="ECO:0000256" key="1">
    <source>
        <dbReference type="SAM" id="SignalP"/>
    </source>
</evidence>
<dbReference type="AlphaFoldDB" id="A0A1Y1JJI3"/>
<dbReference type="EMBL" id="BDQF01000013">
    <property type="protein sequence ID" value="GAW82611.1"/>
    <property type="molecule type" value="Genomic_DNA"/>
</dbReference>
<feature type="signal peptide" evidence="1">
    <location>
        <begin position="1"/>
        <end position="16"/>
    </location>
</feature>
<dbReference type="RefSeq" id="XP_028545200.1">
    <property type="nucleotide sequence ID" value="XM_028689399.1"/>
</dbReference>
<dbReference type="OrthoDB" id="359487at2759"/>
<sequence length="119" mass="13347">MKQIILFILAIFICHTHHNVGLCQMCTNDICRRCCHPTKNGCENNFHKTIRGNYHSDSVYCSMCDCSNPSIGCGWVGDKYGEVMCTSCSFINHASVKIKYFDIVGCGHKMKRGNLLSST</sequence>
<reference evidence="3" key="1">
    <citation type="submission" date="2017-04" db="EMBL/GenBank/DDBJ databases">
        <title>Plasmodium gonderi genome.</title>
        <authorList>
            <person name="Arisue N."/>
            <person name="Honma H."/>
            <person name="Kawai S."/>
            <person name="Tougan T."/>
            <person name="Tanabe K."/>
            <person name="Horii T."/>
        </authorList>
    </citation>
    <scope>NUCLEOTIDE SEQUENCE [LARGE SCALE GENOMIC DNA]</scope>
    <source>
        <strain evidence="3">ATCC 30045</strain>
    </source>
</reference>
<accession>A0A1Y1JJI3</accession>
<feature type="chain" id="PRO_5012688601" evidence="1">
    <location>
        <begin position="17"/>
        <end position="119"/>
    </location>
</feature>
<comment type="caution">
    <text evidence="2">The sequence shown here is derived from an EMBL/GenBank/DDBJ whole genome shotgun (WGS) entry which is preliminary data.</text>
</comment>
<gene>
    <name evidence="2" type="ORF">PGO_126090</name>
</gene>